<dbReference type="InterPro" id="IPR015915">
    <property type="entry name" value="Kelch-typ_b-propeller"/>
</dbReference>
<dbReference type="InterPro" id="IPR006652">
    <property type="entry name" value="Kelch_1"/>
</dbReference>
<dbReference type="InterPro" id="IPR011705">
    <property type="entry name" value="BACK"/>
</dbReference>
<dbReference type="PANTHER" id="PTHR45632:SF3">
    <property type="entry name" value="KELCH-LIKE PROTEIN 32"/>
    <property type="match status" value="1"/>
</dbReference>
<dbReference type="SMART" id="SM00612">
    <property type="entry name" value="Kelch"/>
    <property type="match status" value="2"/>
</dbReference>
<keyword evidence="2" id="KW-0677">Repeat</keyword>
<keyword evidence="1" id="KW-0880">Kelch repeat</keyword>
<feature type="domain" description="BACK" evidence="4">
    <location>
        <begin position="43"/>
        <end position="122"/>
    </location>
</feature>
<keyword evidence="6" id="KW-1185">Reference proteome</keyword>
<dbReference type="Gene3D" id="1.25.40.420">
    <property type="match status" value="1"/>
</dbReference>
<dbReference type="OrthoDB" id="45365at2759"/>
<reference evidence="5 6" key="1">
    <citation type="journal article" date="2019" name="BMC Genomics">
        <title>New insights from Opisthorchis felineus genome: update on genomics of the epidemiologically important liver flukes.</title>
        <authorList>
            <person name="Ershov N.I."/>
            <person name="Mordvinov V.A."/>
            <person name="Prokhortchouk E.B."/>
            <person name="Pakharukova M.Y."/>
            <person name="Gunbin K.V."/>
            <person name="Ustyantsev K."/>
            <person name="Genaev M.A."/>
            <person name="Blinov A.G."/>
            <person name="Mazur A."/>
            <person name="Boulygina E."/>
            <person name="Tsygankova S."/>
            <person name="Khrameeva E."/>
            <person name="Chekanov N."/>
            <person name="Fan G."/>
            <person name="Xiao A."/>
            <person name="Zhang H."/>
            <person name="Xu X."/>
            <person name="Yang H."/>
            <person name="Solovyev V."/>
            <person name="Lee S.M."/>
            <person name="Liu X."/>
            <person name="Afonnikov D.A."/>
            <person name="Skryabin K.G."/>
        </authorList>
    </citation>
    <scope>NUCLEOTIDE SEQUENCE [LARGE SCALE GENOMIC DNA]</scope>
    <source>
        <strain evidence="5">AK-0245</strain>
        <tissue evidence="5">Whole organism</tissue>
    </source>
</reference>
<evidence type="ECO:0000256" key="1">
    <source>
        <dbReference type="ARBA" id="ARBA00022441"/>
    </source>
</evidence>
<dbReference type="AlphaFoldDB" id="A0A4S2LRV6"/>
<protein>
    <recommendedName>
        <fullName evidence="4">BACK domain-containing protein</fullName>
    </recommendedName>
</protein>
<accession>A0A4S2LRV6</accession>
<dbReference type="Pfam" id="PF01344">
    <property type="entry name" value="Kelch_1"/>
    <property type="match status" value="1"/>
</dbReference>
<dbReference type="Proteomes" id="UP000308267">
    <property type="component" value="Unassembled WGS sequence"/>
</dbReference>
<keyword evidence="3" id="KW-1133">Transmembrane helix</keyword>
<feature type="transmembrane region" description="Helical" evidence="3">
    <location>
        <begin position="20"/>
        <end position="38"/>
    </location>
</feature>
<proteinExistence type="predicted"/>
<sequence>MAFDIDDLIWSMLGMNKRGRFSFCWLVSEGLFQALFWIGTQAKQMRNMAYYLLEHNEDFLTLDSNLFTRLISSEGFNGLEDDRLKSIVCLAEHEATTRLTVASELLPYVQAPQLSKAYLQHLSRAKDEWECSPWLIEFLIQAHSDQLQISKNPTSGPERTRHLDYSDVIVVVGGMGAGNEVEWFDMETQTWTTSLSDQTENHHNTSAFPAIPNFPCKKSACAAVVLEKCLYVLGGETTEPTRSVEIYDQIHQRWISGPEMQYARCHLGASVLANNVYAIGGRDECEENSSFTFAYRMAVWSLESCAMLNFL</sequence>
<dbReference type="EMBL" id="SJOL01006470">
    <property type="protein sequence ID" value="TGZ66006.1"/>
    <property type="molecule type" value="Genomic_DNA"/>
</dbReference>
<dbReference type="SUPFAM" id="SSF117281">
    <property type="entry name" value="Kelch motif"/>
    <property type="match status" value="1"/>
</dbReference>
<evidence type="ECO:0000313" key="6">
    <source>
        <dbReference type="Proteomes" id="UP000308267"/>
    </source>
</evidence>
<dbReference type="PANTHER" id="PTHR45632">
    <property type="entry name" value="LD33804P"/>
    <property type="match status" value="1"/>
</dbReference>
<evidence type="ECO:0000313" key="5">
    <source>
        <dbReference type="EMBL" id="TGZ66006.1"/>
    </source>
</evidence>
<name>A0A4S2LRV6_OPIFE</name>
<keyword evidence="3" id="KW-0812">Transmembrane</keyword>
<evidence type="ECO:0000259" key="4">
    <source>
        <dbReference type="Pfam" id="PF07707"/>
    </source>
</evidence>
<evidence type="ECO:0000256" key="2">
    <source>
        <dbReference type="ARBA" id="ARBA00022737"/>
    </source>
</evidence>
<comment type="caution">
    <text evidence="5">The sequence shown here is derived from an EMBL/GenBank/DDBJ whole genome shotgun (WGS) entry which is preliminary data.</text>
</comment>
<organism evidence="5 6">
    <name type="scientific">Opisthorchis felineus</name>
    <dbReference type="NCBI Taxonomy" id="147828"/>
    <lineage>
        <taxon>Eukaryota</taxon>
        <taxon>Metazoa</taxon>
        <taxon>Spiralia</taxon>
        <taxon>Lophotrochozoa</taxon>
        <taxon>Platyhelminthes</taxon>
        <taxon>Trematoda</taxon>
        <taxon>Digenea</taxon>
        <taxon>Opisthorchiida</taxon>
        <taxon>Opisthorchiata</taxon>
        <taxon>Opisthorchiidae</taxon>
        <taxon>Opisthorchis</taxon>
    </lineage>
</organism>
<evidence type="ECO:0000256" key="3">
    <source>
        <dbReference type="SAM" id="Phobius"/>
    </source>
</evidence>
<keyword evidence="3" id="KW-0472">Membrane</keyword>
<dbReference type="Gene3D" id="2.120.10.80">
    <property type="entry name" value="Kelch-type beta propeller"/>
    <property type="match status" value="1"/>
</dbReference>
<dbReference type="STRING" id="147828.A0A4S2LRV6"/>
<dbReference type="Pfam" id="PF07707">
    <property type="entry name" value="BACK"/>
    <property type="match status" value="1"/>
</dbReference>
<gene>
    <name evidence="5" type="ORF">CRM22_005574</name>
</gene>